<dbReference type="AlphaFoldDB" id="A0A1J5QB88"/>
<keyword evidence="2" id="KW-0472">Membrane</keyword>
<keyword evidence="2" id="KW-0812">Transmembrane</keyword>
<keyword evidence="2" id="KW-1133">Transmembrane helix</keyword>
<feature type="region of interest" description="Disordered" evidence="1">
    <location>
        <begin position="1"/>
        <end position="27"/>
    </location>
</feature>
<feature type="transmembrane region" description="Helical" evidence="2">
    <location>
        <begin position="66"/>
        <end position="85"/>
    </location>
</feature>
<gene>
    <name evidence="3" type="ORF">GALL_375890</name>
</gene>
<feature type="compositionally biased region" description="Basic and acidic residues" evidence="1">
    <location>
        <begin position="1"/>
        <end position="14"/>
    </location>
</feature>
<comment type="caution">
    <text evidence="3">The sequence shown here is derived from an EMBL/GenBank/DDBJ whole genome shotgun (WGS) entry which is preliminary data.</text>
</comment>
<reference evidence="3" key="1">
    <citation type="submission" date="2016-10" db="EMBL/GenBank/DDBJ databases">
        <title>Sequence of Gallionella enrichment culture.</title>
        <authorList>
            <person name="Poehlein A."/>
            <person name="Muehling M."/>
            <person name="Daniel R."/>
        </authorList>
    </citation>
    <scope>NUCLEOTIDE SEQUENCE</scope>
</reference>
<dbReference type="EMBL" id="MLJW01001031">
    <property type="protein sequence ID" value="OIQ80656.1"/>
    <property type="molecule type" value="Genomic_DNA"/>
</dbReference>
<organism evidence="3">
    <name type="scientific">mine drainage metagenome</name>
    <dbReference type="NCBI Taxonomy" id="410659"/>
    <lineage>
        <taxon>unclassified sequences</taxon>
        <taxon>metagenomes</taxon>
        <taxon>ecological metagenomes</taxon>
    </lineage>
</organism>
<feature type="transmembrane region" description="Helical" evidence="2">
    <location>
        <begin position="35"/>
        <end position="54"/>
    </location>
</feature>
<sequence length="88" mass="9744">MAMREAVADQREGIRAPAPGGENGPYPPWRRSQRLIAVVLFLGLLLAIFELSGLRQHLSLVYLQQLIVAHRLVGLLAFILLFALGNLI</sequence>
<evidence type="ECO:0000256" key="2">
    <source>
        <dbReference type="SAM" id="Phobius"/>
    </source>
</evidence>
<proteinExistence type="predicted"/>
<evidence type="ECO:0000256" key="1">
    <source>
        <dbReference type="SAM" id="MobiDB-lite"/>
    </source>
</evidence>
<protein>
    <submittedName>
        <fullName evidence="3">Uncharacterized protein</fullName>
    </submittedName>
</protein>
<evidence type="ECO:0000313" key="3">
    <source>
        <dbReference type="EMBL" id="OIQ80656.1"/>
    </source>
</evidence>
<name>A0A1J5QB88_9ZZZZ</name>
<accession>A0A1J5QB88</accession>